<dbReference type="SUPFAM" id="SSF47384">
    <property type="entry name" value="Homodimeric domain of signal transducing histidine kinase"/>
    <property type="match status" value="1"/>
</dbReference>
<evidence type="ECO:0000256" key="6">
    <source>
        <dbReference type="ARBA" id="ARBA00022692"/>
    </source>
</evidence>
<evidence type="ECO:0000256" key="13">
    <source>
        <dbReference type="SAM" id="MobiDB-lite"/>
    </source>
</evidence>
<dbReference type="EC" id="2.7.13.3" evidence="3"/>
<organism evidence="16 17">
    <name type="scientific">Alcaligenes faecalis</name>
    <dbReference type="NCBI Taxonomy" id="511"/>
    <lineage>
        <taxon>Bacteria</taxon>
        <taxon>Pseudomonadati</taxon>
        <taxon>Pseudomonadota</taxon>
        <taxon>Betaproteobacteria</taxon>
        <taxon>Burkholderiales</taxon>
        <taxon>Alcaligenaceae</taxon>
        <taxon>Alcaligenes</taxon>
    </lineage>
</organism>
<keyword evidence="4" id="KW-0597">Phosphoprotein</keyword>
<feature type="transmembrane region" description="Helical" evidence="14">
    <location>
        <begin position="473"/>
        <end position="493"/>
    </location>
</feature>
<dbReference type="GO" id="GO:0005524">
    <property type="term" value="F:ATP binding"/>
    <property type="evidence" value="ECO:0007669"/>
    <property type="project" value="UniProtKB-KW"/>
</dbReference>
<dbReference type="Gene3D" id="3.30.565.10">
    <property type="entry name" value="Histidine kinase-like ATPase, C-terminal domain"/>
    <property type="match status" value="1"/>
</dbReference>
<dbReference type="STRING" id="511.UZ73_16535"/>
<comment type="caution">
    <text evidence="16">The sequence shown here is derived from an EMBL/GenBank/DDBJ whole genome shotgun (WGS) entry which is preliminary data.</text>
</comment>
<keyword evidence="7" id="KW-0547">Nucleotide-binding</keyword>
<keyword evidence="8 16" id="KW-0418">Kinase</keyword>
<evidence type="ECO:0000256" key="4">
    <source>
        <dbReference type="ARBA" id="ARBA00022553"/>
    </source>
</evidence>
<feature type="region of interest" description="Disordered" evidence="13">
    <location>
        <begin position="1"/>
        <end position="20"/>
    </location>
</feature>
<dbReference type="GO" id="GO:0005737">
    <property type="term" value="C:cytoplasm"/>
    <property type="evidence" value="ECO:0007669"/>
    <property type="project" value="UniProtKB-ARBA"/>
</dbReference>
<evidence type="ECO:0000256" key="5">
    <source>
        <dbReference type="ARBA" id="ARBA00022679"/>
    </source>
</evidence>
<proteinExistence type="predicted"/>
<keyword evidence="11" id="KW-0902">Two-component regulatory system</keyword>
<dbReference type="InterPro" id="IPR005467">
    <property type="entry name" value="His_kinase_dom"/>
</dbReference>
<evidence type="ECO:0000256" key="14">
    <source>
        <dbReference type="SAM" id="Phobius"/>
    </source>
</evidence>
<dbReference type="Gene3D" id="1.10.287.130">
    <property type="match status" value="1"/>
</dbReference>
<dbReference type="InterPro" id="IPR025201">
    <property type="entry name" value="KdpD_TM"/>
</dbReference>
<comment type="catalytic activity">
    <reaction evidence="1">
        <text>ATP + protein L-histidine = ADP + protein N-phospho-L-histidine.</text>
        <dbReference type="EC" id="2.7.13.3"/>
    </reaction>
</comment>
<dbReference type="InterPro" id="IPR003852">
    <property type="entry name" value="Sig_transdc_His_kinase_KdpD_N"/>
</dbReference>
<dbReference type="Pfam" id="PF02702">
    <property type="entry name" value="KdpD"/>
    <property type="match status" value="1"/>
</dbReference>
<evidence type="ECO:0000256" key="7">
    <source>
        <dbReference type="ARBA" id="ARBA00022741"/>
    </source>
</evidence>
<dbReference type="InterPro" id="IPR052023">
    <property type="entry name" value="Histidine_kinase_KdpD"/>
</dbReference>
<dbReference type="InterPro" id="IPR036890">
    <property type="entry name" value="HATPase_C_sf"/>
</dbReference>
<dbReference type="GO" id="GO:0005886">
    <property type="term" value="C:plasma membrane"/>
    <property type="evidence" value="ECO:0007669"/>
    <property type="project" value="TreeGrafter"/>
</dbReference>
<evidence type="ECO:0000256" key="9">
    <source>
        <dbReference type="ARBA" id="ARBA00022840"/>
    </source>
</evidence>
<gene>
    <name evidence="16" type="ORF">DF183_15450</name>
</gene>
<dbReference type="SUPFAM" id="SSF52402">
    <property type="entry name" value="Adenine nucleotide alpha hydrolases-like"/>
    <property type="match status" value="1"/>
</dbReference>
<dbReference type="Gene3D" id="3.40.50.300">
    <property type="entry name" value="P-loop containing nucleotide triphosphate hydrolases"/>
    <property type="match status" value="1"/>
</dbReference>
<feature type="transmembrane region" description="Helical" evidence="14">
    <location>
        <begin position="443"/>
        <end position="461"/>
    </location>
</feature>
<sequence length="889" mass="97437">MSLEDRPDPDELLQVIGDDPHQPRRGQLKIFFGACAGVGKTYAMLKEAHQRQSEGVSVAIGIVETHGRQETQALIDGLPVLARKEYQRQGRVVTEFDLDAALASGYQLLLVDELAHSNIEGSRHAKRWQDVEELLDAGMDVYTALNVQHLDSLNEVVGGIVGVRVRETVPDRIFDRAADVLLVDLPPDDLLSRLNAGKVYLADSVAQARQNFFRRGNLIALRELALRRVADRVNADVHVYRISHAIRTVWPTRELLMVCVCADSAQEALIREGARLAQQLQTPWIVLHVDTPQESGQIKAQEALVRLAASAQHAGAEFANIAGQDVAHTILAYARQRNATKLILGNSSARSIWPWRTSLSERLARSNPEIGLLLVRMDAVQRPIRPLELEQPMAQGKALSIASIVCVVTTLLAEKLLPFFELSNVIMLFLITVVFIALRLGRLAGVWASLLSVAFFDFFFVEPRYSFSVTDTQYVFTFGVMLGVALIIGQLAAKLQAEARAARDGERRAAALTRVSRDLAGALALEQVLAVCRDTLEPLFEMQVVLVVPDQQNQLVATRHTGFVELSVAQWVFDHMEAAGNGTETLSGATALYLPLKGPMAPRGVLVVQSGGAASLRTPDGRRLLDACCFTLAQALERIHYVEIAQDTVLRMEGEKMRNTLLSAVSHDLRTPLTVIRGLAETLEQPKGLSETERTDIARSIRIESDELRRQVSNLLDLARMQSEGVKLHKEWHALGEIVGIAVARCAAALQPRKVVTEFAADLPLVEVDGVMLERVVTNLLDNAAKYTPATSTISLRGLCSGQSMYLLISDDGPGLPPGDPERLFDTFTRGQKESSVAGVGLGLGLCRTIIAAHGGTISAKPRLPHGVIFEIRLPWKPAPRMDGDELLT</sequence>
<dbReference type="Pfam" id="PF00512">
    <property type="entry name" value="HisKA"/>
    <property type="match status" value="1"/>
</dbReference>
<dbReference type="Pfam" id="PF02518">
    <property type="entry name" value="HATPase_c"/>
    <property type="match status" value="1"/>
</dbReference>
<dbReference type="InterPro" id="IPR004358">
    <property type="entry name" value="Sig_transdc_His_kin-like_C"/>
</dbReference>
<keyword evidence="6 14" id="KW-0812">Transmembrane</keyword>
<evidence type="ECO:0000256" key="11">
    <source>
        <dbReference type="ARBA" id="ARBA00023012"/>
    </source>
</evidence>
<dbReference type="AlphaFoldDB" id="A0A2U2BGS2"/>
<evidence type="ECO:0000259" key="15">
    <source>
        <dbReference type="PROSITE" id="PS50109"/>
    </source>
</evidence>
<name>A0A2U2BGS2_ALCFA</name>
<evidence type="ECO:0000256" key="12">
    <source>
        <dbReference type="ARBA" id="ARBA00023136"/>
    </source>
</evidence>
<dbReference type="GO" id="GO:0000155">
    <property type="term" value="F:phosphorelay sensor kinase activity"/>
    <property type="evidence" value="ECO:0007669"/>
    <property type="project" value="InterPro"/>
</dbReference>
<dbReference type="Gene3D" id="3.30.450.40">
    <property type="match status" value="1"/>
</dbReference>
<dbReference type="CDD" id="cd00082">
    <property type="entry name" value="HisKA"/>
    <property type="match status" value="1"/>
</dbReference>
<dbReference type="SMART" id="SM00387">
    <property type="entry name" value="HATPase_c"/>
    <property type="match status" value="1"/>
</dbReference>
<comment type="subcellular location">
    <subcellularLocation>
        <location evidence="2">Membrane</location>
        <topology evidence="2">Multi-pass membrane protein</topology>
    </subcellularLocation>
</comment>
<dbReference type="PROSITE" id="PS50109">
    <property type="entry name" value="HIS_KIN"/>
    <property type="match status" value="1"/>
</dbReference>
<reference evidence="16 17" key="2">
    <citation type="submission" date="2018-05" db="EMBL/GenBank/DDBJ databases">
        <authorList>
            <person name="Lanie J.A."/>
            <person name="Ng W.-L."/>
            <person name="Kazmierczak K.M."/>
            <person name="Andrzejewski T.M."/>
            <person name="Davidsen T.M."/>
            <person name="Wayne K.J."/>
            <person name="Tettelin H."/>
            <person name="Glass J.I."/>
            <person name="Rusch D."/>
            <person name="Podicherti R."/>
            <person name="Tsui H.-C.T."/>
            <person name="Winkler M.E."/>
        </authorList>
    </citation>
    <scope>NUCLEOTIDE SEQUENCE [LARGE SCALE GENOMIC DNA]</scope>
    <source>
        <strain evidence="16 17">YBY</strain>
    </source>
</reference>
<dbReference type="FunFam" id="3.40.50.300:FF:000483">
    <property type="entry name" value="Sensor histidine kinase KdpD"/>
    <property type="match status" value="1"/>
</dbReference>
<dbReference type="InterPro" id="IPR027417">
    <property type="entry name" value="P-loop_NTPase"/>
</dbReference>
<keyword evidence="5" id="KW-0808">Transferase</keyword>
<keyword evidence="9" id="KW-0067">ATP-binding</keyword>
<dbReference type="Pfam" id="PF13493">
    <property type="entry name" value="DUF4118"/>
    <property type="match status" value="1"/>
</dbReference>
<dbReference type="InterPro" id="IPR014729">
    <property type="entry name" value="Rossmann-like_a/b/a_fold"/>
</dbReference>
<evidence type="ECO:0000256" key="8">
    <source>
        <dbReference type="ARBA" id="ARBA00022777"/>
    </source>
</evidence>
<reference evidence="16 17" key="1">
    <citation type="submission" date="2018-05" db="EMBL/GenBank/DDBJ databases">
        <title>Genome Sequence of an Efficient Indole-Degrading Bacterium, Alcaligenes sp.YBY.</title>
        <authorList>
            <person name="Yang B."/>
        </authorList>
    </citation>
    <scope>NUCLEOTIDE SEQUENCE [LARGE SCALE GENOMIC DNA]</scope>
    <source>
        <strain evidence="16 17">YBY</strain>
    </source>
</reference>
<dbReference type="PANTHER" id="PTHR45569">
    <property type="entry name" value="SENSOR PROTEIN KDPD"/>
    <property type="match status" value="1"/>
</dbReference>
<keyword evidence="10 14" id="KW-1133">Transmembrane helix</keyword>
<feature type="transmembrane region" description="Helical" evidence="14">
    <location>
        <begin position="419"/>
        <end position="438"/>
    </location>
</feature>
<evidence type="ECO:0000256" key="1">
    <source>
        <dbReference type="ARBA" id="ARBA00000085"/>
    </source>
</evidence>
<dbReference type="CDD" id="cd00075">
    <property type="entry name" value="HATPase"/>
    <property type="match status" value="1"/>
</dbReference>
<dbReference type="InterPro" id="IPR036097">
    <property type="entry name" value="HisK_dim/P_sf"/>
</dbReference>
<keyword evidence="12 14" id="KW-0472">Membrane</keyword>
<evidence type="ECO:0000256" key="3">
    <source>
        <dbReference type="ARBA" id="ARBA00012438"/>
    </source>
</evidence>
<evidence type="ECO:0000313" key="16">
    <source>
        <dbReference type="EMBL" id="PWE13218.1"/>
    </source>
</evidence>
<dbReference type="InterPro" id="IPR038318">
    <property type="entry name" value="KdpD_sf"/>
</dbReference>
<dbReference type="PRINTS" id="PR00344">
    <property type="entry name" value="BCTRLSENSOR"/>
</dbReference>
<dbReference type="InterPro" id="IPR003661">
    <property type="entry name" value="HisK_dim/P_dom"/>
</dbReference>
<dbReference type="SUPFAM" id="SSF55874">
    <property type="entry name" value="ATPase domain of HSP90 chaperone/DNA topoisomerase II/histidine kinase"/>
    <property type="match status" value="1"/>
</dbReference>
<dbReference type="Gene3D" id="1.20.120.620">
    <property type="entry name" value="Backbone structure of the membrane domain of e. Coli histidine kinase receptor kdpd"/>
    <property type="match status" value="1"/>
</dbReference>
<dbReference type="SMART" id="SM00388">
    <property type="entry name" value="HisKA"/>
    <property type="match status" value="1"/>
</dbReference>
<evidence type="ECO:0000313" key="17">
    <source>
        <dbReference type="Proteomes" id="UP000245216"/>
    </source>
</evidence>
<dbReference type="EMBL" id="QEXO01000004">
    <property type="protein sequence ID" value="PWE13218.1"/>
    <property type="molecule type" value="Genomic_DNA"/>
</dbReference>
<accession>A0A2U2BGS2</accession>
<evidence type="ECO:0000256" key="2">
    <source>
        <dbReference type="ARBA" id="ARBA00004141"/>
    </source>
</evidence>
<dbReference type="Gene3D" id="3.40.50.620">
    <property type="entry name" value="HUPs"/>
    <property type="match status" value="1"/>
</dbReference>
<dbReference type="PANTHER" id="PTHR45569:SF1">
    <property type="entry name" value="SENSOR PROTEIN KDPD"/>
    <property type="match status" value="1"/>
</dbReference>
<dbReference type="Proteomes" id="UP000245216">
    <property type="component" value="Unassembled WGS sequence"/>
</dbReference>
<dbReference type="RefSeq" id="WP_109089533.1">
    <property type="nucleotide sequence ID" value="NZ_QEXO01000004.1"/>
</dbReference>
<feature type="domain" description="Histidine kinase" evidence="15">
    <location>
        <begin position="664"/>
        <end position="878"/>
    </location>
</feature>
<dbReference type="InterPro" id="IPR003594">
    <property type="entry name" value="HATPase_dom"/>
</dbReference>
<protein>
    <recommendedName>
        <fullName evidence="3">histidine kinase</fullName>
        <ecNumber evidence="3">2.7.13.3</ecNumber>
    </recommendedName>
</protein>
<dbReference type="InterPro" id="IPR029016">
    <property type="entry name" value="GAF-like_dom_sf"/>
</dbReference>
<evidence type="ECO:0000256" key="10">
    <source>
        <dbReference type="ARBA" id="ARBA00022989"/>
    </source>
</evidence>